<feature type="compositionally biased region" description="Basic and acidic residues" evidence="1">
    <location>
        <begin position="83"/>
        <end position="93"/>
    </location>
</feature>
<dbReference type="AlphaFoldDB" id="A0A2P5WX51"/>
<organism evidence="2 3">
    <name type="scientific">Gossypium barbadense</name>
    <name type="common">Sea Island cotton</name>
    <name type="synonym">Hibiscus barbadensis</name>
    <dbReference type="NCBI Taxonomy" id="3634"/>
    <lineage>
        <taxon>Eukaryota</taxon>
        <taxon>Viridiplantae</taxon>
        <taxon>Streptophyta</taxon>
        <taxon>Embryophyta</taxon>
        <taxon>Tracheophyta</taxon>
        <taxon>Spermatophyta</taxon>
        <taxon>Magnoliopsida</taxon>
        <taxon>eudicotyledons</taxon>
        <taxon>Gunneridae</taxon>
        <taxon>Pentapetalae</taxon>
        <taxon>rosids</taxon>
        <taxon>malvids</taxon>
        <taxon>Malvales</taxon>
        <taxon>Malvaceae</taxon>
        <taxon>Malvoideae</taxon>
        <taxon>Gossypium</taxon>
    </lineage>
</organism>
<evidence type="ECO:0000256" key="1">
    <source>
        <dbReference type="SAM" id="MobiDB-lite"/>
    </source>
</evidence>
<feature type="region of interest" description="Disordered" evidence="1">
    <location>
        <begin position="57"/>
        <end position="93"/>
    </location>
</feature>
<protein>
    <submittedName>
        <fullName evidence="2">Uncharacterized protein</fullName>
    </submittedName>
</protein>
<evidence type="ECO:0000313" key="2">
    <source>
        <dbReference type="EMBL" id="PPR95670.1"/>
    </source>
</evidence>
<dbReference type="OrthoDB" id="997348at2759"/>
<accession>A0A2P5WX51</accession>
<sequence length="238" mass="26566">MDTSKTCAHRGKKTLMLLNLAIKKKFRRQTDRRVESERFGGLRFIVLLDSHELMENRTDDSIDQNPSIPLNSGSTFGARNNGQHKEPTSKLKGKEKAMAKWAKVSVKALMNVAASDAANLQYILISCNAASSSNERIRATKPMESGAQVWRKVVPLCVAVDVMISGIEPYSDDGGSNPLSWEVSRHIQWRTLDDAGMQFCLPSPFSLNGKASCMEFPKVWGFNKILKEMEFNLVALQD</sequence>
<reference evidence="2 3" key="1">
    <citation type="submission" date="2015-01" db="EMBL/GenBank/DDBJ databases">
        <title>Genome of allotetraploid Gossypium barbadense reveals genomic plasticity and fiber elongation in cotton evolution.</title>
        <authorList>
            <person name="Chen X."/>
            <person name="Liu X."/>
            <person name="Zhao B."/>
            <person name="Zheng H."/>
            <person name="Hu Y."/>
            <person name="Lu G."/>
            <person name="Yang C."/>
            <person name="Chen J."/>
            <person name="Shan C."/>
            <person name="Zhang L."/>
            <person name="Zhou Y."/>
            <person name="Wang L."/>
            <person name="Guo W."/>
            <person name="Bai Y."/>
            <person name="Ruan J."/>
            <person name="Shangguan X."/>
            <person name="Mao Y."/>
            <person name="Jiang J."/>
            <person name="Zhu Y."/>
            <person name="Lei J."/>
            <person name="Kang H."/>
            <person name="Chen S."/>
            <person name="He X."/>
            <person name="Wang R."/>
            <person name="Wang Y."/>
            <person name="Chen J."/>
            <person name="Wang L."/>
            <person name="Yu S."/>
            <person name="Wang B."/>
            <person name="Wei J."/>
            <person name="Song S."/>
            <person name="Lu X."/>
            <person name="Gao Z."/>
            <person name="Gu W."/>
            <person name="Deng X."/>
            <person name="Ma D."/>
            <person name="Wang S."/>
            <person name="Liang W."/>
            <person name="Fang L."/>
            <person name="Cai C."/>
            <person name="Zhu X."/>
            <person name="Zhou B."/>
            <person name="Zhang Y."/>
            <person name="Chen Z."/>
            <person name="Xu S."/>
            <person name="Zhu R."/>
            <person name="Wang S."/>
            <person name="Zhang T."/>
            <person name="Zhao G."/>
        </authorList>
    </citation>
    <scope>NUCLEOTIDE SEQUENCE [LARGE SCALE GENOMIC DNA]</scope>
    <source>
        <strain evidence="3">cv. Xinhai21</strain>
        <tissue evidence="2">Leaf</tissue>
    </source>
</reference>
<dbReference type="Proteomes" id="UP000239757">
    <property type="component" value="Unassembled WGS sequence"/>
</dbReference>
<gene>
    <name evidence="2" type="ORF">GOBAR_AA24997</name>
</gene>
<name>A0A2P5WX51_GOSBA</name>
<dbReference type="EMBL" id="KZ666208">
    <property type="protein sequence ID" value="PPR95670.1"/>
    <property type="molecule type" value="Genomic_DNA"/>
</dbReference>
<proteinExistence type="predicted"/>
<feature type="compositionally biased region" description="Polar residues" evidence="1">
    <location>
        <begin position="63"/>
        <end position="81"/>
    </location>
</feature>
<evidence type="ECO:0000313" key="3">
    <source>
        <dbReference type="Proteomes" id="UP000239757"/>
    </source>
</evidence>